<evidence type="ECO:0000256" key="2">
    <source>
        <dbReference type="ARBA" id="ARBA00022801"/>
    </source>
</evidence>
<evidence type="ECO:0000256" key="1">
    <source>
        <dbReference type="ARBA" id="ARBA00022741"/>
    </source>
</evidence>
<evidence type="ECO:0000259" key="6">
    <source>
        <dbReference type="SMART" id="SM00833"/>
    </source>
</evidence>
<evidence type="ECO:0000256" key="4">
    <source>
        <dbReference type="ARBA" id="ARBA00034320"/>
    </source>
</evidence>
<dbReference type="InterPro" id="IPR036627">
    <property type="entry name" value="CobW-likC_sf"/>
</dbReference>
<dbReference type="Pfam" id="PF07683">
    <property type="entry name" value="CobW_C"/>
    <property type="match status" value="1"/>
</dbReference>
<dbReference type="RefSeq" id="WP_377917002.1">
    <property type="nucleotide sequence ID" value="NZ_JBHRZT010000067.1"/>
</dbReference>
<comment type="catalytic activity">
    <reaction evidence="5">
        <text>GTP + H2O = GDP + phosphate + H(+)</text>
        <dbReference type="Rhea" id="RHEA:19669"/>
        <dbReference type="ChEBI" id="CHEBI:15377"/>
        <dbReference type="ChEBI" id="CHEBI:15378"/>
        <dbReference type="ChEBI" id="CHEBI:37565"/>
        <dbReference type="ChEBI" id="CHEBI:43474"/>
        <dbReference type="ChEBI" id="CHEBI:58189"/>
    </reaction>
    <physiologicalReaction direction="left-to-right" evidence="5">
        <dbReference type="Rhea" id="RHEA:19670"/>
    </physiologicalReaction>
</comment>
<comment type="caution">
    <text evidence="7">The sequence shown here is derived from an EMBL/GenBank/DDBJ whole genome shotgun (WGS) entry which is preliminary data.</text>
</comment>
<dbReference type="Gene3D" id="3.30.1220.10">
    <property type="entry name" value="CobW-like, C-terminal domain"/>
    <property type="match status" value="1"/>
</dbReference>
<dbReference type="Gene3D" id="3.40.50.300">
    <property type="entry name" value="P-loop containing nucleotide triphosphate hydrolases"/>
    <property type="match status" value="1"/>
</dbReference>
<proteinExistence type="inferred from homology"/>
<dbReference type="InterPro" id="IPR051316">
    <property type="entry name" value="Zinc-reg_GTPase_activator"/>
</dbReference>
<dbReference type="CDD" id="cd03112">
    <property type="entry name" value="CobW-like"/>
    <property type="match status" value="1"/>
</dbReference>
<evidence type="ECO:0000256" key="5">
    <source>
        <dbReference type="ARBA" id="ARBA00049117"/>
    </source>
</evidence>
<protein>
    <submittedName>
        <fullName evidence="7">CobW family GTP-binding protein</fullName>
    </submittedName>
</protein>
<sequence>MKKVEIYILGGFLGSGKTTLLQNLLKEEKKTNQKVAVLLNEIGEHSVDTDIIGKEMPLKELLNGCICCTMKDELEIQLLSLYQEHQPDVIYIETTGVAHPIEVLDACLSPVIAPYIEIKSIVSVIDSKRWLDRDKLSLRIKKLLEEQVRHGDHILINKVDLITREEREDIQKEIMEINPRAKVHLTDYSNISIEELSQPSRSSIDSHEEMHVHNHLHIQTMTYQFQDPVIKEEFDDWLKSIPESIYRIKGFLQFRDDEVYTHLFQYSYRLPFFFPQSIKFPKNLVFIGENLNKEMIKEELMQLEQNAKRKVTL</sequence>
<dbReference type="InterPro" id="IPR027417">
    <property type="entry name" value="P-loop_NTPase"/>
</dbReference>
<accession>A0ABV8B754</accession>
<dbReference type="EMBL" id="JBHRZT010000067">
    <property type="protein sequence ID" value="MFC3885012.1"/>
    <property type="molecule type" value="Genomic_DNA"/>
</dbReference>
<dbReference type="PANTHER" id="PTHR13748">
    <property type="entry name" value="COBW-RELATED"/>
    <property type="match status" value="1"/>
</dbReference>
<keyword evidence="2" id="KW-0378">Hydrolase</keyword>
<dbReference type="SUPFAM" id="SSF52540">
    <property type="entry name" value="P-loop containing nucleoside triphosphate hydrolases"/>
    <property type="match status" value="1"/>
</dbReference>
<evidence type="ECO:0000313" key="8">
    <source>
        <dbReference type="Proteomes" id="UP001595752"/>
    </source>
</evidence>
<dbReference type="PANTHER" id="PTHR13748:SF62">
    <property type="entry name" value="COBW DOMAIN-CONTAINING PROTEIN"/>
    <property type="match status" value="1"/>
</dbReference>
<dbReference type="SUPFAM" id="SSF90002">
    <property type="entry name" value="Hypothetical protein YjiA, C-terminal domain"/>
    <property type="match status" value="1"/>
</dbReference>
<keyword evidence="8" id="KW-1185">Reference proteome</keyword>
<feature type="domain" description="CobW C-terminal" evidence="6">
    <location>
        <begin position="218"/>
        <end position="304"/>
    </location>
</feature>
<dbReference type="InterPro" id="IPR003495">
    <property type="entry name" value="CobW/HypB/UreG_nucleotide-bd"/>
</dbReference>
<reference evidence="8" key="1">
    <citation type="journal article" date="2019" name="Int. J. Syst. Evol. Microbiol.">
        <title>The Global Catalogue of Microorganisms (GCM) 10K type strain sequencing project: providing services to taxonomists for standard genome sequencing and annotation.</title>
        <authorList>
            <consortium name="The Broad Institute Genomics Platform"/>
            <consortium name="The Broad Institute Genome Sequencing Center for Infectious Disease"/>
            <person name="Wu L."/>
            <person name="Ma J."/>
        </authorList>
    </citation>
    <scope>NUCLEOTIDE SEQUENCE [LARGE SCALE GENOMIC DNA]</scope>
    <source>
        <strain evidence="8">CCUG 61889</strain>
    </source>
</reference>
<dbReference type="Proteomes" id="UP001595752">
    <property type="component" value="Unassembled WGS sequence"/>
</dbReference>
<comment type="similarity">
    <text evidence="4">Belongs to the SIMIBI class G3E GTPase family. ZNG1 subfamily.</text>
</comment>
<evidence type="ECO:0000313" key="7">
    <source>
        <dbReference type="EMBL" id="MFC3885012.1"/>
    </source>
</evidence>
<name>A0ABV8B754_9BACI</name>
<evidence type="ECO:0000256" key="3">
    <source>
        <dbReference type="ARBA" id="ARBA00023186"/>
    </source>
</evidence>
<keyword evidence="3" id="KW-0143">Chaperone</keyword>
<dbReference type="Pfam" id="PF02492">
    <property type="entry name" value="cobW"/>
    <property type="match status" value="1"/>
</dbReference>
<organism evidence="7 8">
    <name type="scientific">Bacillus songklensis</name>
    <dbReference type="NCBI Taxonomy" id="1069116"/>
    <lineage>
        <taxon>Bacteria</taxon>
        <taxon>Bacillati</taxon>
        <taxon>Bacillota</taxon>
        <taxon>Bacilli</taxon>
        <taxon>Bacillales</taxon>
        <taxon>Bacillaceae</taxon>
        <taxon>Bacillus</taxon>
    </lineage>
</organism>
<dbReference type="InterPro" id="IPR011629">
    <property type="entry name" value="CobW-like_C"/>
</dbReference>
<keyword evidence="1" id="KW-0547">Nucleotide-binding</keyword>
<gene>
    <name evidence="7" type="ORF">ACFOU2_16665</name>
</gene>
<dbReference type="SMART" id="SM00833">
    <property type="entry name" value="CobW_C"/>
    <property type="match status" value="1"/>
</dbReference>